<evidence type="ECO:0000313" key="1">
    <source>
        <dbReference type="EMBL" id="GLW64465.1"/>
    </source>
</evidence>
<comment type="caution">
    <text evidence="1">The sequence shown here is derived from an EMBL/GenBank/DDBJ whole genome shotgun (WGS) entry which is preliminary data.</text>
</comment>
<dbReference type="RefSeq" id="WP_146150247.1">
    <property type="nucleotide sequence ID" value="NZ_BSRZ01000005.1"/>
</dbReference>
<dbReference type="AlphaFoldDB" id="A0A9W6PU22"/>
<reference evidence="1" key="1">
    <citation type="submission" date="2023-02" db="EMBL/GenBank/DDBJ databases">
        <title>Actinomadura rubrobrunea NBRC 14622.</title>
        <authorList>
            <person name="Ichikawa N."/>
            <person name="Sato H."/>
            <person name="Tonouchi N."/>
        </authorList>
    </citation>
    <scope>NUCLEOTIDE SEQUENCE</scope>
    <source>
        <strain evidence="1">NBRC 14622</strain>
    </source>
</reference>
<name>A0A9W6PU22_9ACTN</name>
<gene>
    <name evidence="1" type="ORF">Arub01_27090</name>
</gene>
<proteinExistence type="predicted"/>
<protein>
    <submittedName>
        <fullName evidence="1">Uncharacterized protein</fullName>
    </submittedName>
</protein>
<evidence type="ECO:0000313" key="2">
    <source>
        <dbReference type="Proteomes" id="UP001165124"/>
    </source>
</evidence>
<keyword evidence="2" id="KW-1185">Reference proteome</keyword>
<sequence length="103" mass="11467">MDDRTGGLHSYDPLAALGVRLAARRLTVDYRADGLHVVNENVTGCCAETAHPSDLITCRRRADDGGVPWFFTSWREPIAPAEQVDDAAMYIYACLSRRPEERS</sequence>
<dbReference type="EMBL" id="BSRZ01000005">
    <property type="protein sequence ID" value="GLW64465.1"/>
    <property type="molecule type" value="Genomic_DNA"/>
</dbReference>
<accession>A0A9W6PU22</accession>
<organism evidence="1 2">
    <name type="scientific">Actinomadura rubrobrunea</name>
    <dbReference type="NCBI Taxonomy" id="115335"/>
    <lineage>
        <taxon>Bacteria</taxon>
        <taxon>Bacillati</taxon>
        <taxon>Actinomycetota</taxon>
        <taxon>Actinomycetes</taxon>
        <taxon>Streptosporangiales</taxon>
        <taxon>Thermomonosporaceae</taxon>
        <taxon>Actinomadura</taxon>
    </lineage>
</organism>
<dbReference type="Proteomes" id="UP001165124">
    <property type="component" value="Unassembled WGS sequence"/>
</dbReference>